<dbReference type="InterPro" id="IPR032675">
    <property type="entry name" value="LRR_dom_sf"/>
</dbReference>
<name>A0A8K0CMB6_IGNLU</name>
<keyword evidence="2" id="KW-1185">Reference proteome</keyword>
<dbReference type="OrthoDB" id="3219396at2759"/>
<gene>
    <name evidence="1" type="ORF">ILUMI_17104</name>
</gene>
<proteinExistence type="predicted"/>
<evidence type="ECO:0000313" key="1">
    <source>
        <dbReference type="EMBL" id="KAF2889069.1"/>
    </source>
</evidence>
<dbReference type="PANTHER" id="PTHR20933">
    <property type="entry name" value="F-BOX ONLY PROTEIN 33"/>
    <property type="match status" value="1"/>
</dbReference>
<dbReference type="PANTHER" id="PTHR20933:SF4">
    <property type="entry name" value="F-BOX INVOLVED IN POLYQ PATHOGENESIS, ISOFORM A"/>
    <property type="match status" value="1"/>
</dbReference>
<dbReference type="FunFam" id="3.80.10.10:FF:000432">
    <property type="entry name" value="Uncharacterized protein, isoform A"/>
    <property type="match status" value="1"/>
</dbReference>
<dbReference type="GO" id="GO:0031398">
    <property type="term" value="P:positive regulation of protein ubiquitination"/>
    <property type="evidence" value="ECO:0007669"/>
    <property type="project" value="TreeGrafter"/>
</dbReference>
<evidence type="ECO:0000313" key="2">
    <source>
        <dbReference type="Proteomes" id="UP000801492"/>
    </source>
</evidence>
<dbReference type="Gene3D" id="3.80.10.10">
    <property type="entry name" value="Ribonuclease Inhibitor"/>
    <property type="match status" value="2"/>
</dbReference>
<organism evidence="1 2">
    <name type="scientific">Ignelater luminosus</name>
    <name type="common">Cucubano</name>
    <name type="synonym">Pyrophorus luminosus</name>
    <dbReference type="NCBI Taxonomy" id="2038154"/>
    <lineage>
        <taxon>Eukaryota</taxon>
        <taxon>Metazoa</taxon>
        <taxon>Ecdysozoa</taxon>
        <taxon>Arthropoda</taxon>
        <taxon>Hexapoda</taxon>
        <taxon>Insecta</taxon>
        <taxon>Pterygota</taxon>
        <taxon>Neoptera</taxon>
        <taxon>Endopterygota</taxon>
        <taxon>Coleoptera</taxon>
        <taxon>Polyphaga</taxon>
        <taxon>Elateriformia</taxon>
        <taxon>Elateroidea</taxon>
        <taxon>Elateridae</taxon>
        <taxon>Agrypninae</taxon>
        <taxon>Pyrophorini</taxon>
        <taxon>Ignelater</taxon>
    </lineage>
</organism>
<comment type="caution">
    <text evidence="1">The sequence shown here is derived from an EMBL/GenBank/DDBJ whole genome shotgun (WGS) entry which is preliminary data.</text>
</comment>
<evidence type="ECO:0008006" key="3">
    <source>
        <dbReference type="Google" id="ProtNLM"/>
    </source>
</evidence>
<dbReference type="Proteomes" id="UP000801492">
    <property type="component" value="Unassembled WGS sequence"/>
</dbReference>
<protein>
    <recommendedName>
        <fullName evidence="3">F-box/LRR-repeat protein 2</fullName>
    </recommendedName>
</protein>
<accession>A0A8K0CMB6</accession>
<reference evidence="1" key="1">
    <citation type="submission" date="2019-08" db="EMBL/GenBank/DDBJ databases">
        <title>The genome of the North American firefly Photinus pyralis.</title>
        <authorList>
            <consortium name="Photinus pyralis genome working group"/>
            <person name="Fallon T.R."/>
            <person name="Sander Lower S.E."/>
            <person name="Weng J.-K."/>
        </authorList>
    </citation>
    <scope>NUCLEOTIDE SEQUENCE</scope>
    <source>
        <strain evidence="1">TRF0915ILg1</strain>
        <tissue evidence="1">Whole body</tissue>
    </source>
</reference>
<dbReference type="EMBL" id="VTPC01071135">
    <property type="protein sequence ID" value="KAF2889069.1"/>
    <property type="molecule type" value="Genomic_DNA"/>
</dbReference>
<dbReference type="AlphaFoldDB" id="A0A8K0CMB6"/>
<dbReference type="SUPFAM" id="SSF52047">
    <property type="entry name" value="RNI-like"/>
    <property type="match status" value="1"/>
</dbReference>
<sequence length="372" mass="42243">MVAYDTRLWKHVSLRPEVSGLHVGSLESLLALISIRFGPSLRYIELPIELITHTVLHELANKCPNLTHMLLDFSTAMQLHDFSELQGFPTKLKYLCICLSELECLAVNYCAKVTGSTLKVLFHRNRRLRCLLMNGTSLQSEYLMQVDWEKCTLQELDITATDLSSEALTEMLTRIPGLRFLSAGQLNGFNDAVLKSWMEIGNARSLVALDLDSSDNLTDDALYKFLSKHGHQLHGLCLSGMTHITDSLWQSVLPILNNAKILVMGTPERLAGNVLIDQLMDGIANNCPKLERLELRWDPENLRFSDKSQKAIDTLRVKCLLLKCLCISDGRYYEIVKANFERADRITVVRTLTNCRVSNYYLLSNYKDLIFN</sequence>